<evidence type="ECO:0000313" key="3">
    <source>
        <dbReference type="Proteomes" id="UP000019374"/>
    </source>
</evidence>
<sequence length="125" mass="14523">MGNTASDLFYPDNPKRRERAQGLRQDILQYVQDFEREKAKKSSLPPQPPRCQADPRPRDEAFNVLKAELDEVLHRLGVQTRDELDEYIRVHIRHDADLKAYDGLRARCDAPEPVGVRLGFSRARR</sequence>
<dbReference type="Proteomes" id="UP000019374">
    <property type="component" value="Unassembled WGS sequence"/>
</dbReference>
<accession>T5A6H8</accession>
<feature type="region of interest" description="Disordered" evidence="1">
    <location>
        <begin position="1"/>
        <end position="22"/>
    </location>
</feature>
<name>T5A6H8_OPHSC</name>
<feature type="region of interest" description="Disordered" evidence="1">
    <location>
        <begin position="36"/>
        <end position="57"/>
    </location>
</feature>
<dbReference type="AlphaFoldDB" id="T5A6H8"/>
<reference evidence="2 3" key="1">
    <citation type="journal article" date="2013" name="Chin. Sci. Bull.">
        <title>Genome survey uncovers the secrets of sex and lifestyle in caterpillar fungus.</title>
        <authorList>
            <person name="Hu X."/>
            <person name="Zhang Y."/>
            <person name="Xiao G."/>
            <person name="Zheng P."/>
            <person name="Xia Y."/>
            <person name="Zhang X."/>
            <person name="St Leger R.J."/>
            <person name="Liu X."/>
            <person name="Wang C."/>
        </authorList>
    </citation>
    <scope>NUCLEOTIDE SEQUENCE [LARGE SCALE GENOMIC DNA]</scope>
    <source>
        <strain evidence="3">Co18 / CGMCC 3.14243</strain>
        <tissue evidence="2">Fruit-body</tissue>
    </source>
</reference>
<dbReference type="EMBL" id="KE659969">
    <property type="protein sequence ID" value="EQK97422.1"/>
    <property type="molecule type" value="Genomic_DNA"/>
</dbReference>
<dbReference type="HOGENOM" id="CLU_1993286_0_0_1"/>
<gene>
    <name evidence="2" type="ORF">OCS_06867</name>
</gene>
<protein>
    <submittedName>
        <fullName evidence="2">Uncharacterized protein</fullName>
    </submittedName>
</protein>
<evidence type="ECO:0000313" key="2">
    <source>
        <dbReference type="EMBL" id="EQK97422.1"/>
    </source>
</evidence>
<evidence type="ECO:0000256" key="1">
    <source>
        <dbReference type="SAM" id="MobiDB-lite"/>
    </source>
</evidence>
<organism evidence="2 3">
    <name type="scientific">Ophiocordyceps sinensis (strain Co18 / CGMCC 3.14243)</name>
    <name type="common">Yarsagumba caterpillar fungus</name>
    <name type="synonym">Hirsutella sinensis</name>
    <dbReference type="NCBI Taxonomy" id="911162"/>
    <lineage>
        <taxon>Eukaryota</taxon>
        <taxon>Fungi</taxon>
        <taxon>Dikarya</taxon>
        <taxon>Ascomycota</taxon>
        <taxon>Pezizomycotina</taxon>
        <taxon>Sordariomycetes</taxon>
        <taxon>Hypocreomycetidae</taxon>
        <taxon>Hypocreales</taxon>
        <taxon>Ophiocordycipitaceae</taxon>
        <taxon>Ophiocordyceps</taxon>
    </lineage>
</organism>
<proteinExistence type="predicted"/>